<dbReference type="EMBL" id="PYLS01000005">
    <property type="protein sequence ID" value="PST83724.1"/>
    <property type="molecule type" value="Genomic_DNA"/>
</dbReference>
<evidence type="ECO:0000313" key="2">
    <source>
        <dbReference type="Proteomes" id="UP000240912"/>
    </source>
</evidence>
<dbReference type="AlphaFoldDB" id="A0A2T3HMQ8"/>
<name>A0A2T3HMQ8_9SPHI</name>
<gene>
    <name evidence="1" type="ORF">C7T94_14490</name>
</gene>
<evidence type="ECO:0000313" key="1">
    <source>
        <dbReference type="EMBL" id="PST83724.1"/>
    </source>
</evidence>
<keyword evidence="2" id="KW-1185">Reference proteome</keyword>
<comment type="caution">
    <text evidence="1">The sequence shown here is derived from an EMBL/GenBank/DDBJ whole genome shotgun (WGS) entry which is preliminary data.</text>
</comment>
<dbReference type="Proteomes" id="UP000240912">
    <property type="component" value="Unassembled WGS sequence"/>
</dbReference>
<reference evidence="1 2" key="1">
    <citation type="submission" date="2018-03" db="EMBL/GenBank/DDBJ databases">
        <authorList>
            <person name="Keele B.F."/>
        </authorList>
    </citation>
    <scope>NUCLEOTIDE SEQUENCE [LARGE SCALE GENOMIC DNA]</scope>
    <source>
        <strain evidence="1 2">YL28-9</strain>
    </source>
</reference>
<protein>
    <submittedName>
        <fullName evidence="1">Uncharacterized protein</fullName>
    </submittedName>
</protein>
<sequence length="249" mass="28129">METNLNIVNAHLHRATVSLIDPTDHHYLLLAAEVDHAFFPVFLSSSPKKKKLISAAKEWCNQLVTEPGVASAVVFKARVIPPGRGKLLRERGLPSARYDLVLLIETETGSVLDKITNSSSYKDIANQIKGAGSKFYHTAATNVRRIGPVAHNRPGVFLFNYFFADDRAQNIDVWAYTAGWFQKETGLDNSTVLLPLGTNREYRLINHCRWERIRDILPDLLFKKTFRSFVLENFYANNVAPMPVLYVLA</sequence>
<accession>A0A2T3HMQ8</accession>
<organism evidence="1 2">
    <name type="scientific">Pedobacter yulinensis</name>
    <dbReference type="NCBI Taxonomy" id="2126353"/>
    <lineage>
        <taxon>Bacteria</taxon>
        <taxon>Pseudomonadati</taxon>
        <taxon>Bacteroidota</taxon>
        <taxon>Sphingobacteriia</taxon>
        <taxon>Sphingobacteriales</taxon>
        <taxon>Sphingobacteriaceae</taxon>
        <taxon>Pedobacter</taxon>
    </lineage>
</organism>
<dbReference type="RefSeq" id="WP_107215987.1">
    <property type="nucleotide sequence ID" value="NZ_KZ686269.1"/>
</dbReference>
<proteinExistence type="predicted"/>
<dbReference type="OrthoDB" id="2987568at2"/>